<feature type="coiled-coil region" evidence="1">
    <location>
        <begin position="752"/>
        <end position="819"/>
    </location>
</feature>
<feature type="region of interest" description="Disordered" evidence="2">
    <location>
        <begin position="1"/>
        <end position="41"/>
    </location>
</feature>
<keyword evidence="4" id="KW-1185">Reference proteome</keyword>
<evidence type="ECO:0000256" key="1">
    <source>
        <dbReference type="SAM" id="Coils"/>
    </source>
</evidence>
<dbReference type="InterPro" id="IPR028938">
    <property type="entry name" value="Rsf1-like"/>
</dbReference>
<feature type="region of interest" description="Disordered" evidence="2">
    <location>
        <begin position="466"/>
        <end position="508"/>
    </location>
</feature>
<comment type="caution">
    <text evidence="3">The sequence shown here is derived from an EMBL/GenBank/DDBJ whole genome shotgun (WGS) entry which is preliminary data.</text>
</comment>
<name>A0A8H3TWC3_9TREE</name>
<dbReference type="GO" id="GO:0006355">
    <property type="term" value="P:regulation of DNA-templated transcription"/>
    <property type="evidence" value="ECO:0007669"/>
    <property type="project" value="InterPro"/>
</dbReference>
<feature type="compositionally biased region" description="Polar residues" evidence="2">
    <location>
        <begin position="257"/>
        <end position="268"/>
    </location>
</feature>
<reference evidence="3" key="1">
    <citation type="submission" date="2020-07" db="EMBL/GenBank/DDBJ databases">
        <title>Draft Genome Sequence of a Deep-Sea Yeast, Naganishia (Cryptococcus) liquefaciens strain N6.</title>
        <authorList>
            <person name="Han Y.W."/>
            <person name="Kajitani R."/>
            <person name="Morimoto H."/>
            <person name="Parhat M."/>
            <person name="Tsubouchi H."/>
            <person name="Bakenova O."/>
            <person name="Ogata M."/>
            <person name="Argunhan B."/>
            <person name="Aoki R."/>
            <person name="Kajiwara S."/>
            <person name="Itoh T."/>
            <person name="Iwasaki H."/>
        </authorList>
    </citation>
    <scope>NUCLEOTIDE SEQUENCE</scope>
    <source>
        <strain evidence="3">N6</strain>
    </source>
</reference>
<feature type="region of interest" description="Disordered" evidence="2">
    <location>
        <begin position="385"/>
        <end position="452"/>
    </location>
</feature>
<dbReference type="PANTHER" id="PTHR14296">
    <property type="entry name" value="REMODELING AND SPACING FACTOR 1"/>
    <property type="match status" value="1"/>
</dbReference>
<feature type="compositionally biased region" description="Basic and acidic residues" evidence="2">
    <location>
        <begin position="226"/>
        <end position="237"/>
    </location>
</feature>
<proteinExistence type="predicted"/>
<evidence type="ECO:0000256" key="2">
    <source>
        <dbReference type="SAM" id="MobiDB-lite"/>
    </source>
</evidence>
<feature type="region of interest" description="Disordered" evidence="2">
    <location>
        <begin position="214"/>
        <end position="327"/>
    </location>
</feature>
<dbReference type="EMBL" id="BLZA01000024">
    <property type="protein sequence ID" value="GHJ87975.1"/>
    <property type="molecule type" value="Genomic_DNA"/>
</dbReference>
<feature type="compositionally biased region" description="Acidic residues" evidence="2">
    <location>
        <begin position="281"/>
        <end position="292"/>
    </location>
</feature>
<keyword evidence="1" id="KW-0175">Coiled coil</keyword>
<organism evidence="3 4">
    <name type="scientific">Naganishia liquefaciens</name>
    <dbReference type="NCBI Taxonomy" id="104408"/>
    <lineage>
        <taxon>Eukaryota</taxon>
        <taxon>Fungi</taxon>
        <taxon>Dikarya</taxon>
        <taxon>Basidiomycota</taxon>
        <taxon>Agaricomycotina</taxon>
        <taxon>Tremellomycetes</taxon>
        <taxon>Filobasidiales</taxon>
        <taxon>Filobasidiaceae</taxon>
        <taxon>Naganishia</taxon>
    </lineage>
</organism>
<dbReference type="AlphaFoldDB" id="A0A8H3TWC3"/>
<dbReference type="GO" id="GO:0031213">
    <property type="term" value="C:RSF complex"/>
    <property type="evidence" value="ECO:0007669"/>
    <property type="project" value="InterPro"/>
</dbReference>
<feature type="compositionally biased region" description="Polar residues" evidence="2">
    <location>
        <begin position="313"/>
        <end position="327"/>
    </location>
</feature>
<sequence>MPRGRLQAVQTASRASSASTSKNGTASAARQSLPPHLSYPPAIPPASASPLVAQLRRDFRWASISQFLCSFGYAVGVSDDEGDVEALEADLDSPGTDALVPKLVVKLLYALTSDKKINAENLESKLRDQFVLRDPTNNPFGIELEVTRRWDELGMGEKITALYNCCEWQWSEPSRFRALVDNEEDAVYWRIEPCGWDKTGNTYWLFDDNRLWVQHPDPNPPAPPKPAHEPAIEEPSKITKANGGKRKGKGNRKIAQATAQSVEQQQSGKGVKKSISKLSEEDSDLSELEEENKEPISRLRKRPRALVGKAPTVTRSGRVSKTTQDSQSMIAWTPSLAKRIKLSHGIEASQPVTSLNGRSTRTSRRSGILEDQWEAVPEEWLQPAVADSAKTKKGQRGVKKVTGAARYRHDSDSSDLSDLSSSEEHAIPDAGMESDLTSISSSAASEMGDSPEEAVAKGTMVNGAANAVENEKLSMESDTSQSAPGPVQVQVRHGAPMGSSEGTSTNGLPVTIQAATSNTNTHDQPNLGPYVTEIPLPTMSDGDEKLTESAVVEEVLPEHRLPEDSQRAALQIVSQEPAQNDVAMREPDQSINPASGPVEVVAADSVSEVRLDGASAHPPATIEFQKEEFLKESKMTEAPLAAEETADIESKIILEEVPAEDQQLPEEEEIDPRDEVRCFIKKSRNPDYLEWELVCASRYDWEIFPKQFEISRNVDEKAFYRHLVDNILPGVLAAYRDKEVRRAKEEAVRNRKRSSRLIMNELEKEARRKDEETARLMEERMQRVREEEARQKAEEAERIAKEREREDRLREREERIREREERLRYKELEASKPKMEIHRSPRITIPAYANQRSPVLQKATPQTANASIGSLVAPPVHLEASTRVPSTLQSPSVPEGIKEIIFNPEVAINTNIGDAFTPTADMCDKMS</sequence>
<feature type="compositionally biased region" description="Basic residues" evidence="2">
    <location>
        <begin position="243"/>
        <end position="252"/>
    </location>
</feature>
<dbReference type="PANTHER" id="PTHR14296:SF3">
    <property type="entry name" value="DIKAR, ISOFORM F"/>
    <property type="match status" value="1"/>
</dbReference>
<evidence type="ECO:0000313" key="3">
    <source>
        <dbReference type="EMBL" id="GHJ87975.1"/>
    </source>
</evidence>
<protein>
    <submittedName>
        <fullName evidence="3">Uncharacterized protein</fullName>
    </submittedName>
</protein>
<feature type="compositionally biased region" description="Low complexity" evidence="2">
    <location>
        <begin position="11"/>
        <end position="21"/>
    </location>
</feature>
<dbReference type="OrthoDB" id="303107at2759"/>
<evidence type="ECO:0000313" key="4">
    <source>
        <dbReference type="Proteomes" id="UP000620104"/>
    </source>
</evidence>
<accession>A0A8H3TWC3</accession>
<gene>
    <name evidence="3" type="ORF">NliqN6_4377</name>
</gene>
<dbReference type="Proteomes" id="UP000620104">
    <property type="component" value="Unassembled WGS sequence"/>
</dbReference>